<dbReference type="InterPro" id="IPR036671">
    <property type="entry name" value="DPH_MB_sf"/>
</dbReference>
<evidence type="ECO:0000256" key="11">
    <source>
        <dbReference type="ARBA" id="ARBA00023242"/>
    </source>
</evidence>
<protein>
    <recommendedName>
        <fullName evidence="6">Diphthamide biosynthesis protein 4</fullName>
    </recommendedName>
</protein>
<evidence type="ECO:0000259" key="13">
    <source>
        <dbReference type="PROSITE" id="PS50076"/>
    </source>
</evidence>
<keyword evidence="16" id="KW-1185">Reference proteome</keyword>
<dbReference type="UniPathway" id="UPA00559"/>
<feature type="compositionally biased region" description="Basic residues" evidence="12">
    <location>
        <begin position="60"/>
        <end position="69"/>
    </location>
</feature>
<dbReference type="InterPro" id="IPR044248">
    <property type="entry name" value="DPH3/4-like"/>
</dbReference>
<name>A0A166VJY5_9HYPO</name>
<feature type="domain" description="DPH-type MB" evidence="14">
    <location>
        <begin position="139"/>
        <end position="201"/>
    </location>
</feature>
<evidence type="ECO:0000313" key="16">
    <source>
        <dbReference type="Proteomes" id="UP000078544"/>
    </source>
</evidence>
<dbReference type="SUPFAM" id="SSF46565">
    <property type="entry name" value="Chaperone J-domain"/>
    <property type="match status" value="1"/>
</dbReference>
<dbReference type="Proteomes" id="UP000078544">
    <property type="component" value="Unassembled WGS sequence"/>
</dbReference>
<dbReference type="SUPFAM" id="SSF144217">
    <property type="entry name" value="CSL zinc finger"/>
    <property type="match status" value="1"/>
</dbReference>
<dbReference type="Gene3D" id="3.10.660.10">
    <property type="entry name" value="DPH Zinc finger"/>
    <property type="match status" value="1"/>
</dbReference>
<evidence type="ECO:0000256" key="2">
    <source>
        <dbReference type="ARBA" id="ARBA00004123"/>
    </source>
</evidence>
<evidence type="ECO:0000256" key="4">
    <source>
        <dbReference type="ARBA" id="ARBA00005156"/>
    </source>
</evidence>
<keyword evidence="7" id="KW-0963">Cytoplasm</keyword>
<proteinExistence type="inferred from homology"/>
<comment type="similarity">
    <text evidence="5">Belongs to the DPH4 family.</text>
</comment>
<evidence type="ECO:0000313" key="15">
    <source>
        <dbReference type="EMBL" id="OAA33743.1"/>
    </source>
</evidence>
<comment type="subcellular location">
    <subcellularLocation>
        <location evidence="3">Cytoplasm</location>
    </subcellularLocation>
    <subcellularLocation>
        <location evidence="2">Nucleus</location>
    </subcellularLocation>
</comment>
<accession>A0A166VJY5</accession>
<dbReference type="Pfam" id="PF05207">
    <property type="entry name" value="Zn_ribbon_CSL"/>
    <property type="match status" value="1"/>
</dbReference>
<evidence type="ECO:0000259" key="14">
    <source>
        <dbReference type="PROSITE" id="PS51074"/>
    </source>
</evidence>
<evidence type="ECO:0000256" key="7">
    <source>
        <dbReference type="ARBA" id="ARBA00022490"/>
    </source>
</evidence>
<comment type="pathway">
    <text evidence="4">Protein modification; peptidyl-diphthamide biosynthesis.</text>
</comment>
<dbReference type="InterPro" id="IPR036869">
    <property type="entry name" value="J_dom_sf"/>
</dbReference>
<evidence type="ECO:0000256" key="9">
    <source>
        <dbReference type="ARBA" id="ARBA00022833"/>
    </source>
</evidence>
<keyword evidence="11" id="KW-0539">Nucleus</keyword>
<comment type="function">
    <text evidence="1">Required for the first step of diphthamide biosynthesis, the transfer of 3-amino-3-carboxypropyl from S-adenosyl-L-methionine to a histidine residue. Diphthamide is a post-translational modification of histidine which occurs in elongation factor 2.</text>
</comment>
<evidence type="ECO:0000256" key="6">
    <source>
        <dbReference type="ARBA" id="ARBA00021797"/>
    </source>
</evidence>
<gene>
    <name evidence="15" type="ORF">AAL_01208</name>
</gene>
<feature type="domain" description="J" evidence="13">
    <location>
        <begin position="14"/>
        <end position="119"/>
    </location>
</feature>
<dbReference type="STRING" id="1081109.A0A166VJY5"/>
<evidence type="ECO:0000256" key="8">
    <source>
        <dbReference type="ARBA" id="ARBA00022723"/>
    </source>
</evidence>
<dbReference type="GO" id="GO:0005737">
    <property type="term" value="C:cytoplasm"/>
    <property type="evidence" value="ECO:0007669"/>
    <property type="project" value="UniProtKB-SubCell"/>
</dbReference>
<feature type="compositionally biased region" description="Acidic residues" evidence="12">
    <location>
        <begin position="207"/>
        <end position="227"/>
    </location>
</feature>
<evidence type="ECO:0000256" key="5">
    <source>
        <dbReference type="ARBA" id="ARBA00006169"/>
    </source>
</evidence>
<sequence>MGADASLPGQQAATHYAVLALAPSMLNEATTTTTTPSSSSSSPSYSLVRKAYHRALLLHHPDKHHHHSQPNRTTTTTTSTRTSSSSSSLGGPLYTIDQIATAFAVLSSPQRRADYDALLQQHSTGTGTCSHGSSFFPTGVENVDLDDVAFDEDAERWYASCRCGNGRGYLFAERDLVLVEDEGVLMVACQDCSLWLRVHFAVLQRDDEDDDDDGDVANDDDDVDDQDNMGHGDAEQR</sequence>
<dbReference type="InterPro" id="IPR001623">
    <property type="entry name" value="DnaJ_domain"/>
</dbReference>
<dbReference type="GO" id="GO:0005634">
    <property type="term" value="C:nucleus"/>
    <property type="evidence" value="ECO:0007669"/>
    <property type="project" value="UniProtKB-SubCell"/>
</dbReference>
<keyword evidence="8" id="KW-0479">Metal-binding</keyword>
<dbReference type="EMBL" id="AZGY01000001">
    <property type="protein sequence ID" value="OAA33743.1"/>
    <property type="molecule type" value="Genomic_DNA"/>
</dbReference>
<dbReference type="PROSITE" id="PS50076">
    <property type="entry name" value="DNAJ_2"/>
    <property type="match status" value="1"/>
</dbReference>
<dbReference type="AlphaFoldDB" id="A0A166VJY5"/>
<dbReference type="PROSITE" id="PS51074">
    <property type="entry name" value="DPH_MB"/>
    <property type="match status" value="1"/>
</dbReference>
<evidence type="ECO:0000256" key="3">
    <source>
        <dbReference type="ARBA" id="ARBA00004496"/>
    </source>
</evidence>
<feature type="compositionally biased region" description="Basic and acidic residues" evidence="12">
    <location>
        <begin position="228"/>
        <end position="237"/>
    </location>
</feature>
<keyword evidence="10" id="KW-0408">Iron</keyword>
<dbReference type="OrthoDB" id="18529at2759"/>
<feature type="compositionally biased region" description="Low complexity" evidence="12">
    <location>
        <begin position="72"/>
        <end position="88"/>
    </location>
</feature>
<keyword evidence="9" id="KW-0862">Zinc</keyword>
<dbReference type="GO" id="GO:0046872">
    <property type="term" value="F:metal ion binding"/>
    <property type="evidence" value="ECO:0007669"/>
    <property type="project" value="UniProtKB-KW"/>
</dbReference>
<dbReference type="Gene3D" id="1.10.287.110">
    <property type="entry name" value="DnaJ domain"/>
    <property type="match status" value="1"/>
</dbReference>
<dbReference type="InterPro" id="IPR007872">
    <property type="entry name" value="DPH_MB_dom"/>
</dbReference>
<dbReference type="GO" id="GO:0017183">
    <property type="term" value="P:protein histidyl modification to diphthamide"/>
    <property type="evidence" value="ECO:0007669"/>
    <property type="project" value="UniProtKB-UniPathway"/>
</dbReference>
<dbReference type="PANTHER" id="PTHR21454:SF46">
    <property type="entry name" value="DIPHTHAMIDE BIOSYNTHESIS PROTEIN 4"/>
    <property type="match status" value="1"/>
</dbReference>
<dbReference type="PANTHER" id="PTHR21454">
    <property type="entry name" value="DPH3 HOMOLOG-RELATED"/>
    <property type="match status" value="1"/>
</dbReference>
<evidence type="ECO:0000256" key="12">
    <source>
        <dbReference type="SAM" id="MobiDB-lite"/>
    </source>
</evidence>
<feature type="region of interest" description="Disordered" evidence="12">
    <location>
        <begin position="60"/>
        <end position="89"/>
    </location>
</feature>
<reference evidence="15 16" key="1">
    <citation type="journal article" date="2016" name="Genome Biol. Evol.">
        <title>Divergent and convergent evolution of fungal pathogenicity.</title>
        <authorList>
            <person name="Shang Y."/>
            <person name="Xiao G."/>
            <person name="Zheng P."/>
            <person name="Cen K."/>
            <person name="Zhan S."/>
            <person name="Wang C."/>
        </authorList>
    </citation>
    <scope>NUCLEOTIDE SEQUENCE [LARGE SCALE GENOMIC DNA]</scope>
    <source>
        <strain evidence="15 16">RCEF 2490</strain>
    </source>
</reference>
<feature type="region of interest" description="Disordered" evidence="12">
    <location>
        <begin position="207"/>
        <end position="237"/>
    </location>
</feature>
<comment type="caution">
    <text evidence="15">The sequence shown here is derived from an EMBL/GenBank/DDBJ whole genome shotgun (WGS) entry which is preliminary data.</text>
</comment>
<evidence type="ECO:0000256" key="10">
    <source>
        <dbReference type="ARBA" id="ARBA00023004"/>
    </source>
</evidence>
<evidence type="ECO:0000256" key="1">
    <source>
        <dbReference type="ARBA" id="ARBA00003474"/>
    </source>
</evidence>
<organism evidence="15 16">
    <name type="scientific">Moelleriella libera RCEF 2490</name>
    <dbReference type="NCBI Taxonomy" id="1081109"/>
    <lineage>
        <taxon>Eukaryota</taxon>
        <taxon>Fungi</taxon>
        <taxon>Dikarya</taxon>
        <taxon>Ascomycota</taxon>
        <taxon>Pezizomycotina</taxon>
        <taxon>Sordariomycetes</taxon>
        <taxon>Hypocreomycetidae</taxon>
        <taxon>Hypocreales</taxon>
        <taxon>Clavicipitaceae</taxon>
        <taxon>Moelleriella</taxon>
    </lineage>
</organism>